<reference evidence="3" key="1">
    <citation type="submission" date="2016-10" db="EMBL/GenBank/DDBJ databases">
        <authorList>
            <person name="Varghese N."/>
            <person name="Submissions S."/>
        </authorList>
    </citation>
    <scope>NUCLEOTIDE SEQUENCE [LARGE SCALE GENOMIC DNA]</scope>
    <source>
        <strain evidence="3">IBRC-M 10655</strain>
    </source>
</reference>
<dbReference type="Pfam" id="PF03259">
    <property type="entry name" value="Robl_LC7"/>
    <property type="match status" value="1"/>
</dbReference>
<proteinExistence type="predicted"/>
<accession>A0A1H0R1W0</accession>
<feature type="domain" description="Roadblock/LAMTOR2" evidence="1">
    <location>
        <begin position="11"/>
        <end position="101"/>
    </location>
</feature>
<dbReference type="InterPro" id="IPR004942">
    <property type="entry name" value="Roadblock/LAMTOR2_dom"/>
</dbReference>
<dbReference type="Gene3D" id="3.30.450.30">
    <property type="entry name" value="Dynein light chain 2a, cytoplasmic"/>
    <property type="match status" value="1"/>
</dbReference>
<sequence>MTGMSTNKNLDWLLDDLVQRVGDVERAVLLSADGLMIGKSRSLAQADAEHLAAVASAFQSLATGAGRHFGGGDVYQTVVEMQHAFMMVTAAGTGACIAVLAAQDSDLGIIAYEVNRMVTRVGGYLTSAPRSAVAGPAAPSVS</sequence>
<dbReference type="Proteomes" id="UP000199651">
    <property type="component" value="Unassembled WGS sequence"/>
</dbReference>
<evidence type="ECO:0000313" key="2">
    <source>
        <dbReference type="EMBL" id="SDP23036.1"/>
    </source>
</evidence>
<dbReference type="PANTHER" id="PTHR36222">
    <property type="entry name" value="SERINE PROTEASE INHIBITOR RV3364C"/>
    <property type="match status" value="1"/>
</dbReference>
<organism evidence="2 3">
    <name type="scientific">Actinokineospora alba</name>
    <dbReference type="NCBI Taxonomy" id="504798"/>
    <lineage>
        <taxon>Bacteria</taxon>
        <taxon>Bacillati</taxon>
        <taxon>Actinomycetota</taxon>
        <taxon>Actinomycetes</taxon>
        <taxon>Pseudonocardiales</taxon>
        <taxon>Pseudonocardiaceae</taxon>
        <taxon>Actinokineospora</taxon>
    </lineage>
</organism>
<keyword evidence="3" id="KW-1185">Reference proteome</keyword>
<dbReference type="PANTHER" id="PTHR36222:SF1">
    <property type="entry name" value="SERINE PROTEASE INHIBITOR RV3364C"/>
    <property type="match status" value="1"/>
</dbReference>
<protein>
    <submittedName>
        <fullName evidence="2">Predicted regulator of Ras-like GTPase activity, Roadblock/LC7/MglB family</fullName>
    </submittedName>
</protein>
<gene>
    <name evidence="2" type="ORF">SAMN05192558_107239</name>
</gene>
<evidence type="ECO:0000259" key="1">
    <source>
        <dbReference type="SMART" id="SM00960"/>
    </source>
</evidence>
<evidence type="ECO:0000313" key="3">
    <source>
        <dbReference type="Proteomes" id="UP000199651"/>
    </source>
</evidence>
<name>A0A1H0R1W0_9PSEU</name>
<dbReference type="AlphaFoldDB" id="A0A1H0R1W0"/>
<dbReference type="RefSeq" id="WP_091377829.1">
    <property type="nucleotide sequence ID" value="NZ_FNDV01000004.1"/>
</dbReference>
<dbReference type="OrthoDB" id="5187023at2"/>
<dbReference type="EMBL" id="FNJB01000007">
    <property type="protein sequence ID" value="SDP23036.1"/>
    <property type="molecule type" value="Genomic_DNA"/>
</dbReference>
<dbReference type="SUPFAM" id="SSF103196">
    <property type="entry name" value="Roadblock/LC7 domain"/>
    <property type="match status" value="1"/>
</dbReference>
<dbReference type="SMART" id="SM00960">
    <property type="entry name" value="Robl_LC7"/>
    <property type="match status" value="1"/>
</dbReference>
<dbReference type="InterPro" id="IPR053141">
    <property type="entry name" value="Mycobact_SerProt_Inhib_Rv3364c"/>
</dbReference>
<dbReference type="STRING" id="504798.SAMN05421871_104238"/>